<dbReference type="OrthoDB" id="5405072at2759"/>
<accession>A0A2J6TXF6</accession>
<proteinExistence type="predicted"/>
<organism evidence="2 3">
    <name type="scientific">Hyaloscypha bicolor E</name>
    <dbReference type="NCBI Taxonomy" id="1095630"/>
    <lineage>
        <taxon>Eukaryota</taxon>
        <taxon>Fungi</taxon>
        <taxon>Dikarya</taxon>
        <taxon>Ascomycota</taxon>
        <taxon>Pezizomycotina</taxon>
        <taxon>Leotiomycetes</taxon>
        <taxon>Helotiales</taxon>
        <taxon>Hyaloscyphaceae</taxon>
        <taxon>Hyaloscypha</taxon>
        <taxon>Hyaloscypha bicolor</taxon>
    </lineage>
</organism>
<gene>
    <name evidence="2" type="ORF">K444DRAFT_690656</name>
</gene>
<dbReference type="GeneID" id="36595852"/>
<dbReference type="Proteomes" id="UP000235371">
    <property type="component" value="Unassembled WGS sequence"/>
</dbReference>
<name>A0A2J6TXF6_9HELO</name>
<feature type="domain" description="CHAT" evidence="1">
    <location>
        <begin position="223"/>
        <end position="452"/>
    </location>
</feature>
<dbReference type="Pfam" id="PF12770">
    <property type="entry name" value="CHAT"/>
    <property type="match status" value="1"/>
</dbReference>
<protein>
    <recommendedName>
        <fullName evidence="1">CHAT domain-containing protein</fullName>
    </recommendedName>
</protein>
<dbReference type="InterPro" id="IPR024983">
    <property type="entry name" value="CHAT_dom"/>
</dbReference>
<evidence type="ECO:0000313" key="2">
    <source>
        <dbReference type="EMBL" id="PMD67709.1"/>
    </source>
</evidence>
<dbReference type="STRING" id="1095630.A0A2J6TXF6"/>
<dbReference type="AlphaFoldDB" id="A0A2J6TXF6"/>
<keyword evidence="3" id="KW-1185">Reference proteome</keyword>
<evidence type="ECO:0000259" key="1">
    <source>
        <dbReference type="Pfam" id="PF12770"/>
    </source>
</evidence>
<sequence length="499" mass="55682">MGDLDCAVKVSDEGVVAIPFGHRDRARTLNILGNRLLERSYATGEGWNSPNTEPSRRIKLARDAAKFAGLASRAAATALSAGKEAYYALQLLELGRGIIAGLLMEVRRDISNLGQQHPDLANGNTSSWESQASRRLEADQEFEKLLIKIRAQPGFENFLLPPTVDELIAGADLDPIVVVNVSFYRCDAFLVERCQIRALELPQLSLEEVEKRAKNLGSDLTTTLAWLWRVVAYPCLEALGFTQPPSGDNWPRIWWIPTGALSHFPLYAAGRYFDSSKETVLDRVMSSYSSSVKALIYGRRQRVRMPAPSESEDALLVCMQKTPDQSELIFAAPEVAILKDLCLLLNLRLVKLPQQRREDVLAHLRICKIFHFAGHGESDPSDPSRSRLLLEDWKTTLLTVSDLPYLSACSTGANKVKGLTNKAIHLISAYQLAGFRYIVRMLWEVDNKYSVNTARATNKAIVLGVYNTTRLLQEKTHKGSSRTRGIENYIIPEEGIPFI</sequence>
<dbReference type="InParanoid" id="A0A2J6TXF6"/>
<dbReference type="EMBL" id="KZ613740">
    <property type="protein sequence ID" value="PMD67709.1"/>
    <property type="molecule type" value="Genomic_DNA"/>
</dbReference>
<reference evidence="2 3" key="1">
    <citation type="submission" date="2016-04" db="EMBL/GenBank/DDBJ databases">
        <title>A degradative enzymes factory behind the ericoid mycorrhizal symbiosis.</title>
        <authorList>
            <consortium name="DOE Joint Genome Institute"/>
            <person name="Martino E."/>
            <person name="Morin E."/>
            <person name="Grelet G."/>
            <person name="Kuo A."/>
            <person name="Kohler A."/>
            <person name="Daghino S."/>
            <person name="Barry K."/>
            <person name="Choi C."/>
            <person name="Cichocki N."/>
            <person name="Clum A."/>
            <person name="Copeland A."/>
            <person name="Hainaut M."/>
            <person name="Haridas S."/>
            <person name="Labutti K."/>
            <person name="Lindquist E."/>
            <person name="Lipzen A."/>
            <person name="Khouja H.-R."/>
            <person name="Murat C."/>
            <person name="Ohm R."/>
            <person name="Olson A."/>
            <person name="Spatafora J."/>
            <person name="Veneault-Fourrey C."/>
            <person name="Henrissat B."/>
            <person name="Grigoriev I."/>
            <person name="Martin F."/>
            <person name="Perotto S."/>
        </authorList>
    </citation>
    <scope>NUCLEOTIDE SEQUENCE [LARGE SCALE GENOMIC DNA]</scope>
    <source>
        <strain evidence="2 3">E</strain>
    </source>
</reference>
<dbReference type="RefSeq" id="XP_024744613.1">
    <property type="nucleotide sequence ID" value="XM_024887776.1"/>
</dbReference>
<evidence type="ECO:0000313" key="3">
    <source>
        <dbReference type="Proteomes" id="UP000235371"/>
    </source>
</evidence>